<dbReference type="AlphaFoldDB" id="A0AAV4GZ41"/>
<protein>
    <submittedName>
        <fullName evidence="1">Uncharacterized protein</fullName>
    </submittedName>
</protein>
<sequence>METPGQLLHLRLSAPREALAAKKMSSTPSYLVLSLRFIPCLLCRCHLCLCFSPPRHSWHPSGSAALWVPYQAMIVMHCHGFFKACPIHLHFLLLISTSIG</sequence>
<reference evidence="1 2" key="1">
    <citation type="journal article" date="2021" name="Elife">
        <title>Chloroplast acquisition without the gene transfer in kleptoplastic sea slugs, Plakobranchus ocellatus.</title>
        <authorList>
            <person name="Maeda T."/>
            <person name="Takahashi S."/>
            <person name="Yoshida T."/>
            <person name="Shimamura S."/>
            <person name="Takaki Y."/>
            <person name="Nagai Y."/>
            <person name="Toyoda A."/>
            <person name="Suzuki Y."/>
            <person name="Arimoto A."/>
            <person name="Ishii H."/>
            <person name="Satoh N."/>
            <person name="Nishiyama T."/>
            <person name="Hasebe M."/>
            <person name="Maruyama T."/>
            <person name="Minagawa J."/>
            <person name="Obokata J."/>
            <person name="Shigenobu S."/>
        </authorList>
    </citation>
    <scope>NUCLEOTIDE SEQUENCE [LARGE SCALE GENOMIC DNA]</scope>
</reference>
<evidence type="ECO:0000313" key="2">
    <source>
        <dbReference type="Proteomes" id="UP000762676"/>
    </source>
</evidence>
<name>A0AAV4GZ41_9GAST</name>
<proteinExistence type="predicted"/>
<dbReference type="EMBL" id="BMAT01008710">
    <property type="protein sequence ID" value="GFR91163.1"/>
    <property type="molecule type" value="Genomic_DNA"/>
</dbReference>
<dbReference type="Proteomes" id="UP000762676">
    <property type="component" value="Unassembled WGS sequence"/>
</dbReference>
<gene>
    <name evidence="1" type="ORF">ElyMa_004321500</name>
</gene>
<comment type="caution">
    <text evidence="1">The sequence shown here is derived from an EMBL/GenBank/DDBJ whole genome shotgun (WGS) entry which is preliminary data.</text>
</comment>
<accession>A0AAV4GZ41</accession>
<evidence type="ECO:0000313" key="1">
    <source>
        <dbReference type="EMBL" id="GFR91163.1"/>
    </source>
</evidence>
<organism evidence="1 2">
    <name type="scientific">Elysia marginata</name>
    <dbReference type="NCBI Taxonomy" id="1093978"/>
    <lineage>
        <taxon>Eukaryota</taxon>
        <taxon>Metazoa</taxon>
        <taxon>Spiralia</taxon>
        <taxon>Lophotrochozoa</taxon>
        <taxon>Mollusca</taxon>
        <taxon>Gastropoda</taxon>
        <taxon>Heterobranchia</taxon>
        <taxon>Euthyneura</taxon>
        <taxon>Panpulmonata</taxon>
        <taxon>Sacoglossa</taxon>
        <taxon>Placobranchoidea</taxon>
        <taxon>Plakobranchidae</taxon>
        <taxon>Elysia</taxon>
    </lineage>
</organism>
<keyword evidence="2" id="KW-1185">Reference proteome</keyword>